<proteinExistence type="predicted"/>
<gene>
    <name evidence="1" type="ORF">A9D12_10185</name>
</gene>
<reference evidence="1 2" key="1">
    <citation type="submission" date="2016-05" db="EMBL/GenBank/DDBJ databases">
        <title>Compelete Genome Sequence of Bacteriochlorophyll-Synthesizing Bacterium Porphyrobacter neustonensis DSM 9434.</title>
        <authorList>
            <person name="Shi X.-L."/>
            <person name="Wu Y.-H."/>
            <person name="Cheng H."/>
            <person name="Xu L."/>
            <person name="Zhang X.-Q."/>
            <person name="Wang C.-S."/>
            <person name="Xu X.-W."/>
        </authorList>
    </citation>
    <scope>NUCLEOTIDE SEQUENCE [LARGE SCALE GENOMIC DNA]</scope>
    <source>
        <strain evidence="1 2">DSM 9434</strain>
    </source>
</reference>
<evidence type="ECO:0000313" key="1">
    <source>
        <dbReference type="EMBL" id="ANK13249.1"/>
    </source>
</evidence>
<sequence length="190" mass="21470">MRFAERQPTSVDQAFAGRCKAVCHARKPVLTAVRVLRLRQDQFWVAQNDIAGLCCADPRPPICRFAMRLHITAEVELCQPHDMLFVCRGRLMHDDQARPKGCHRLRASSDMPQRPCLSDPDTSPDWRAVPAGVMDGANKCRGIVLEIHHRQLAVVGDSWGEWRPAPRPLAVMKCALQPFGLPYSRRCRPV</sequence>
<organism evidence="1 2">
    <name type="scientific">Erythrobacter neustonensis</name>
    <dbReference type="NCBI Taxonomy" id="1112"/>
    <lineage>
        <taxon>Bacteria</taxon>
        <taxon>Pseudomonadati</taxon>
        <taxon>Pseudomonadota</taxon>
        <taxon>Alphaproteobacteria</taxon>
        <taxon>Sphingomonadales</taxon>
        <taxon>Erythrobacteraceae</taxon>
        <taxon>Erythrobacter/Porphyrobacter group</taxon>
        <taxon>Erythrobacter</taxon>
    </lineage>
</organism>
<dbReference type="Proteomes" id="UP000078263">
    <property type="component" value="Chromosome"/>
</dbReference>
<dbReference type="EMBL" id="CP016033">
    <property type="protein sequence ID" value="ANK13249.1"/>
    <property type="molecule type" value="Genomic_DNA"/>
</dbReference>
<dbReference type="KEGG" id="pns:A9D12_10185"/>
<name>A0A192D656_9SPHN</name>
<dbReference type="AlphaFoldDB" id="A0A192D656"/>
<evidence type="ECO:0000313" key="2">
    <source>
        <dbReference type="Proteomes" id="UP000078263"/>
    </source>
</evidence>
<accession>A0A192D656</accession>
<keyword evidence="2" id="KW-1185">Reference proteome</keyword>
<protein>
    <submittedName>
        <fullName evidence="1">Uncharacterized protein</fullName>
    </submittedName>
</protein>